<protein>
    <recommendedName>
        <fullName evidence="3">2-dehydro-3-deoxyphosphooctonate aldolase</fullName>
    </recommendedName>
</protein>
<gene>
    <name evidence="1" type="ORF">SAMN05444005_101808</name>
</gene>
<evidence type="ECO:0008006" key="3">
    <source>
        <dbReference type="Google" id="ProtNLM"/>
    </source>
</evidence>
<evidence type="ECO:0000313" key="2">
    <source>
        <dbReference type="Proteomes" id="UP000198648"/>
    </source>
</evidence>
<sequence>MKKIILLASFTLLSSCISTKNTIQNIDQTAAYPEIYENQFIIIEYATDMKYGYSQYYPVNIGFSVYENSNNKNVERYFNGLAGPNGEKLSYKLIETCCPFPSKNNKMGAGTLDLYEVSFEGISETKKIYIDTYERGKVMCPKGFTTKKIDRTTKK</sequence>
<accession>A0A1H8ZN80</accession>
<dbReference type="PROSITE" id="PS51257">
    <property type="entry name" value="PROKAR_LIPOPROTEIN"/>
    <property type="match status" value="1"/>
</dbReference>
<name>A0A1H8ZN80_9FLAO</name>
<organism evidence="1 2">
    <name type="scientific">Flavobacterium urocaniciphilum</name>
    <dbReference type="NCBI Taxonomy" id="1299341"/>
    <lineage>
        <taxon>Bacteria</taxon>
        <taxon>Pseudomonadati</taxon>
        <taxon>Bacteroidota</taxon>
        <taxon>Flavobacteriia</taxon>
        <taxon>Flavobacteriales</taxon>
        <taxon>Flavobacteriaceae</taxon>
        <taxon>Flavobacterium</taxon>
    </lineage>
</organism>
<dbReference type="RefSeq" id="WP_091465430.1">
    <property type="nucleotide sequence ID" value="NZ_FOEI01000001.1"/>
</dbReference>
<dbReference type="OrthoDB" id="5522619at2"/>
<dbReference type="Proteomes" id="UP000198648">
    <property type="component" value="Unassembled WGS sequence"/>
</dbReference>
<evidence type="ECO:0000313" key="1">
    <source>
        <dbReference type="EMBL" id="SEP65862.1"/>
    </source>
</evidence>
<dbReference type="STRING" id="1299341.SAMN05444005_101808"/>
<keyword evidence="2" id="KW-1185">Reference proteome</keyword>
<dbReference type="EMBL" id="FOEI01000001">
    <property type="protein sequence ID" value="SEP65862.1"/>
    <property type="molecule type" value="Genomic_DNA"/>
</dbReference>
<reference evidence="1 2" key="1">
    <citation type="submission" date="2016-10" db="EMBL/GenBank/DDBJ databases">
        <authorList>
            <person name="de Groot N.N."/>
        </authorList>
    </citation>
    <scope>NUCLEOTIDE SEQUENCE [LARGE SCALE GENOMIC DNA]</scope>
    <source>
        <strain evidence="1 2">DSM 27078</strain>
    </source>
</reference>
<dbReference type="AlphaFoldDB" id="A0A1H8ZN80"/>
<proteinExistence type="predicted"/>